<accession>A0A8J8NH34</accession>
<proteinExistence type="predicted"/>
<sequence>MSSSEEEEVIIPVPKNRVRFSDMPWTHQEKAIRLINEIAQKHKLDKDLATEVKLVLDKEPLLQDECGGWHVIVGKSFASAITYQTKWVLFFDLLEGGFPKTYLLFKTQ</sequence>
<name>A0A8J8NH34_HALGN</name>
<dbReference type="SUPFAM" id="SSF54648">
    <property type="entry name" value="DLC"/>
    <property type="match status" value="1"/>
</dbReference>
<comment type="caution">
    <text evidence="1">The sequence shown here is derived from an EMBL/GenBank/DDBJ whole genome shotgun (WGS) entry which is preliminary data.</text>
</comment>
<dbReference type="Proteomes" id="UP000785679">
    <property type="component" value="Unassembled WGS sequence"/>
</dbReference>
<evidence type="ECO:0000313" key="2">
    <source>
        <dbReference type="Proteomes" id="UP000785679"/>
    </source>
</evidence>
<protein>
    <recommendedName>
        <fullName evidence="3">Dynein light chain</fullName>
    </recommendedName>
</protein>
<gene>
    <name evidence="1" type="ORF">FGO68_gene736</name>
</gene>
<organism evidence="1 2">
    <name type="scientific">Halteria grandinella</name>
    <dbReference type="NCBI Taxonomy" id="5974"/>
    <lineage>
        <taxon>Eukaryota</taxon>
        <taxon>Sar</taxon>
        <taxon>Alveolata</taxon>
        <taxon>Ciliophora</taxon>
        <taxon>Intramacronucleata</taxon>
        <taxon>Spirotrichea</taxon>
        <taxon>Stichotrichia</taxon>
        <taxon>Sporadotrichida</taxon>
        <taxon>Halteriidae</taxon>
        <taxon>Halteria</taxon>
    </lineage>
</organism>
<dbReference type="GO" id="GO:0007017">
    <property type="term" value="P:microtubule-based process"/>
    <property type="evidence" value="ECO:0007669"/>
    <property type="project" value="InterPro"/>
</dbReference>
<dbReference type="EMBL" id="RRYP01015980">
    <property type="protein sequence ID" value="TNV75262.1"/>
    <property type="molecule type" value="Genomic_DNA"/>
</dbReference>
<keyword evidence="2" id="KW-1185">Reference proteome</keyword>
<dbReference type="AlphaFoldDB" id="A0A8J8NH34"/>
<dbReference type="Gene3D" id="3.30.740.10">
    <property type="entry name" value="Protein Inhibitor Of Neuronal Nitric Oxide Synthase"/>
    <property type="match status" value="1"/>
</dbReference>
<evidence type="ECO:0008006" key="3">
    <source>
        <dbReference type="Google" id="ProtNLM"/>
    </source>
</evidence>
<reference evidence="1" key="1">
    <citation type="submission" date="2019-06" db="EMBL/GenBank/DDBJ databases">
        <authorList>
            <person name="Zheng W."/>
        </authorList>
    </citation>
    <scope>NUCLEOTIDE SEQUENCE</scope>
    <source>
        <strain evidence="1">QDHG01</strain>
    </source>
</reference>
<dbReference type="InterPro" id="IPR037177">
    <property type="entry name" value="DLC_sf"/>
</dbReference>
<dbReference type="InterPro" id="IPR001372">
    <property type="entry name" value="Dynein_light_chain_typ-1/2"/>
</dbReference>
<evidence type="ECO:0000313" key="1">
    <source>
        <dbReference type="EMBL" id="TNV75262.1"/>
    </source>
</evidence>
<dbReference type="Pfam" id="PF01221">
    <property type="entry name" value="Dynein_light"/>
    <property type="match status" value="1"/>
</dbReference>
<dbReference type="GO" id="GO:0030286">
    <property type="term" value="C:dynein complex"/>
    <property type="evidence" value="ECO:0007669"/>
    <property type="project" value="InterPro"/>
</dbReference>
<dbReference type="OrthoDB" id="370653at2759"/>
<dbReference type="SMART" id="SM01375">
    <property type="entry name" value="Dynein_light"/>
    <property type="match status" value="1"/>
</dbReference>